<dbReference type="GO" id="GO:0009410">
    <property type="term" value="P:response to xenobiotic stimulus"/>
    <property type="evidence" value="ECO:0007669"/>
    <property type="project" value="Ensembl"/>
</dbReference>
<evidence type="ECO:0000313" key="8">
    <source>
        <dbReference type="RefSeq" id="XP_020824015.1"/>
    </source>
</evidence>
<dbReference type="Pfam" id="PF00083">
    <property type="entry name" value="Sugar_tr"/>
    <property type="match status" value="1"/>
</dbReference>
<feature type="transmembrane region" description="Helical" evidence="5">
    <location>
        <begin position="494"/>
        <end position="515"/>
    </location>
</feature>
<evidence type="ECO:0000259" key="6">
    <source>
        <dbReference type="PROSITE" id="PS50850"/>
    </source>
</evidence>
<dbReference type="RefSeq" id="XP_020824015.1">
    <property type="nucleotide sequence ID" value="XM_020968356.1"/>
</dbReference>
<sequence length="552" mass="60764">MAFAELLERVGSWGRFQIVQIVSLFLPIICITSHNLLDNFSAAIPDHRCRQPLLDDAPASLNVTRGLGPDALLRVFIPMDKHQKLERCRRFLHPQWQLLELNASALNASEADTEPCLDGWIYDRSDFTSTIVSEWDMVCDWQFLKPVAQSIFMAGIMAGAIICGLVSDKFGRKLVLSCCYLLLAVAGSCCAVVPNFFLYGCLRFLSAVAVAGLMMNAGILMIEWTKTEAGATMMTINSIGFSIGEVLLSGVAYAIRDWGSLHLAVSVPFFFFFLSSWWLAESARWLIIAGRIDQGLHALRKAAGMNGKKDARDTLTIEVVKSTMREELMVAKTDHSVLDLFRTPELLKRFCCMFSLWFAFGFTFYGLILDLQNLGTNIFLLQTLFGVIDIPSKIGAFFAMNYMGRRITQAGSYILAGLCILANTVIPQELQILRVILAALGMGFMGSGYTVLSIYSSELFPTVLRMTAIGGGQMSARLGSILGPLVRLLDQFNALLPLIIYGGVAVITGLTALLLPETLNLPLPDTIHDVEVRGHRMKGAEQGGNIAKSTRL</sequence>
<dbReference type="GO" id="GO:0046415">
    <property type="term" value="P:urate metabolic process"/>
    <property type="evidence" value="ECO:0007669"/>
    <property type="project" value="Ensembl"/>
</dbReference>
<dbReference type="Gene3D" id="1.20.1250.20">
    <property type="entry name" value="MFS general substrate transporter like domains"/>
    <property type="match status" value="1"/>
</dbReference>
<gene>
    <name evidence="8 9" type="primary">SLC22A12</name>
</gene>
<evidence type="ECO:0000256" key="2">
    <source>
        <dbReference type="ARBA" id="ARBA00022692"/>
    </source>
</evidence>
<feature type="transmembrane region" description="Helical" evidence="5">
    <location>
        <begin position="261"/>
        <end position="280"/>
    </location>
</feature>
<dbReference type="SUPFAM" id="SSF103473">
    <property type="entry name" value="MFS general substrate transporter"/>
    <property type="match status" value="1"/>
</dbReference>
<keyword evidence="4 5" id="KW-0472">Membrane</keyword>
<proteinExistence type="predicted"/>
<feature type="transmembrane region" description="Helical" evidence="5">
    <location>
        <begin position="147"/>
        <end position="167"/>
    </location>
</feature>
<feature type="transmembrane region" description="Helical" evidence="5">
    <location>
        <begin position="374"/>
        <end position="398"/>
    </location>
</feature>
<dbReference type="PANTHER" id="PTHR24064">
    <property type="entry name" value="SOLUTE CARRIER FAMILY 22 MEMBER"/>
    <property type="match status" value="1"/>
</dbReference>
<dbReference type="GO" id="GO:0016324">
    <property type="term" value="C:apical plasma membrane"/>
    <property type="evidence" value="ECO:0007669"/>
    <property type="project" value="Ensembl"/>
</dbReference>
<dbReference type="AlphaFoldDB" id="A0A6P5IPI9"/>
<keyword evidence="2 5" id="KW-0812">Transmembrane</keyword>
<evidence type="ECO:0000256" key="5">
    <source>
        <dbReference type="SAM" id="Phobius"/>
    </source>
</evidence>
<dbReference type="RefSeq" id="XP_020824016.1">
    <property type="nucleotide sequence ID" value="XM_020968357.1"/>
</dbReference>
<dbReference type="InterPro" id="IPR020846">
    <property type="entry name" value="MFS_dom"/>
</dbReference>
<dbReference type="OMA" id="LTWNYLQ"/>
<keyword evidence="3 5" id="KW-1133">Transmembrane helix</keyword>
<keyword evidence="7" id="KW-1185">Reference proteome</keyword>
<dbReference type="GeneTree" id="ENSGT00940000162485"/>
<name>A0A6P5IPI9_PHACI</name>
<dbReference type="CDD" id="cd17374">
    <property type="entry name" value="MFS_OAT"/>
    <property type="match status" value="1"/>
</dbReference>
<evidence type="ECO:0000256" key="4">
    <source>
        <dbReference type="ARBA" id="ARBA00023136"/>
    </source>
</evidence>
<feature type="transmembrane region" description="Helical" evidence="5">
    <location>
        <begin position="350"/>
        <end position="368"/>
    </location>
</feature>
<reference evidence="8 9" key="1">
    <citation type="submission" date="2025-04" db="UniProtKB">
        <authorList>
            <consortium name="RefSeq"/>
        </authorList>
    </citation>
    <scope>IDENTIFICATION</scope>
    <source>
        <tissue evidence="8 9">Spleen</tissue>
    </source>
</reference>
<dbReference type="GO" id="GO:0015143">
    <property type="term" value="F:urate transmembrane transporter activity"/>
    <property type="evidence" value="ECO:0007669"/>
    <property type="project" value="Ensembl"/>
</dbReference>
<feature type="transmembrane region" description="Helical" evidence="5">
    <location>
        <begin position="432"/>
        <end position="455"/>
    </location>
</feature>
<feature type="transmembrane region" description="Helical" evidence="5">
    <location>
        <begin position="174"/>
        <end position="198"/>
    </location>
</feature>
<comment type="subcellular location">
    <subcellularLocation>
        <location evidence="1">Membrane</location>
        <topology evidence="1">Multi-pass membrane protein</topology>
    </subcellularLocation>
</comment>
<dbReference type="FunFam" id="1.20.1250.20:FF:000023">
    <property type="entry name" value="Solute carrier family 22 member 6"/>
    <property type="match status" value="1"/>
</dbReference>
<evidence type="ECO:0000313" key="9">
    <source>
        <dbReference type="RefSeq" id="XP_020824016.1"/>
    </source>
</evidence>
<dbReference type="KEGG" id="pcw:110195538"/>
<dbReference type="Proteomes" id="UP000515140">
    <property type="component" value="Unplaced"/>
</dbReference>
<dbReference type="GO" id="GO:0030165">
    <property type="term" value="F:PDZ domain binding"/>
    <property type="evidence" value="ECO:0007669"/>
    <property type="project" value="Ensembl"/>
</dbReference>
<dbReference type="CTD" id="116085"/>
<feature type="domain" description="Major facilitator superfamily (MFS) profile" evidence="6">
    <location>
        <begin position="104"/>
        <end position="520"/>
    </location>
</feature>
<dbReference type="PROSITE" id="PS50850">
    <property type="entry name" value="MFS"/>
    <property type="match status" value="1"/>
</dbReference>
<evidence type="ECO:0000256" key="1">
    <source>
        <dbReference type="ARBA" id="ARBA00004141"/>
    </source>
</evidence>
<organism evidence="7 8">
    <name type="scientific">Phascolarctos cinereus</name>
    <name type="common">Koala</name>
    <dbReference type="NCBI Taxonomy" id="38626"/>
    <lineage>
        <taxon>Eukaryota</taxon>
        <taxon>Metazoa</taxon>
        <taxon>Chordata</taxon>
        <taxon>Craniata</taxon>
        <taxon>Vertebrata</taxon>
        <taxon>Euteleostomi</taxon>
        <taxon>Mammalia</taxon>
        <taxon>Metatheria</taxon>
        <taxon>Diprotodontia</taxon>
        <taxon>Phascolarctidae</taxon>
        <taxon>Phascolarctos</taxon>
    </lineage>
</organism>
<evidence type="ECO:0000256" key="3">
    <source>
        <dbReference type="ARBA" id="ARBA00022989"/>
    </source>
</evidence>
<dbReference type="InterPro" id="IPR036259">
    <property type="entry name" value="MFS_trans_sf"/>
</dbReference>
<dbReference type="GeneID" id="110195538"/>
<protein>
    <submittedName>
        <fullName evidence="8 9">Solute carrier family 22 member 12</fullName>
    </submittedName>
</protein>
<feature type="transmembrane region" description="Helical" evidence="5">
    <location>
        <begin position="234"/>
        <end position="255"/>
    </location>
</feature>
<evidence type="ECO:0000313" key="7">
    <source>
        <dbReference type="Proteomes" id="UP000515140"/>
    </source>
</evidence>
<accession>A0A6P5IPI9</accession>
<dbReference type="InterPro" id="IPR005828">
    <property type="entry name" value="MFS_sugar_transport-like"/>
</dbReference>
<feature type="transmembrane region" description="Helical" evidence="5">
    <location>
        <begin position="204"/>
        <end position="222"/>
    </location>
</feature>